<dbReference type="OrthoDB" id="2580688at2"/>
<dbReference type="RefSeq" id="WP_144842574.1">
    <property type="nucleotide sequence ID" value="NZ_VNJI01000001.1"/>
</dbReference>
<reference evidence="2 3" key="1">
    <citation type="submission" date="2019-07" db="EMBL/GenBank/DDBJ databases">
        <authorList>
            <person name="Kim J."/>
        </authorList>
    </citation>
    <scope>NUCLEOTIDE SEQUENCE [LARGE SCALE GENOMIC DNA]</scope>
    <source>
        <strain evidence="2 3">JC52</strain>
    </source>
</reference>
<accession>A0A559KIR6</accession>
<gene>
    <name evidence="2" type="ORF">FPZ49_01550</name>
</gene>
<organism evidence="2 3">
    <name type="scientific">Paenibacillus cremeus</name>
    <dbReference type="NCBI Taxonomy" id="2163881"/>
    <lineage>
        <taxon>Bacteria</taxon>
        <taxon>Bacillati</taxon>
        <taxon>Bacillota</taxon>
        <taxon>Bacilli</taxon>
        <taxon>Bacillales</taxon>
        <taxon>Paenibacillaceae</taxon>
        <taxon>Paenibacillus</taxon>
    </lineage>
</organism>
<dbReference type="Proteomes" id="UP000317036">
    <property type="component" value="Unassembled WGS sequence"/>
</dbReference>
<feature type="compositionally biased region" description="Polar residues" evidence="1">
    <location>
        <begin position="238"/>
        <end position="263"/>
    </location>
</feature>
<dbReference type="EMBL" id="VNJI01000001">
    <property type="protein sequence ID" value="TVY11989.1"/>
    <property type="molecule type" value="Genomic_DNA"/>
</dbReference>
<keyword evidence="3" id="KW-1185">Reference proteome</keyword>
<feature type="region of interest" description="Disordered" evidence="1">
    <location>
        <begin position="206"/>
        <end position="267"/>
    </location>
</feature>
<evidence type="ECO:0000313" key="2">
    <source>
        <dbReference type="EMBL" id="TVY11989.1"/>
    </source>
</evidence>
<dbReference type="AlphaFoldDB" id="A0A559KIR6"/>
<proteinExistence type="predicted"/>
<evidence type="ECO:0000256" key="1">
    <source>
        <dbReference type="SAM" id="MobiDB-lite"/>
    </source>
</evidence>
<sequence length="295" mass="33091">MARGILDLWVSKSVSASEIVLVTDCYNGFPHDLHILQPGDEVTLMRGGIELPQITIVREKADECAFHYMELNPETAKKLGLKHGSRYRLTYDEESAQLMFNSMPTSRVNVPITIERSQNRQNRVVIGYSLLSMLGGTENPPSQLRIKKGPTTLKLRLVVPENELDEDFVLPSQAAAKLGLNSSDSHWLEYNQVTRMLYFTGDKSHGPQHVSQGFAEQPKQHKQPMQQANRSAKPVPTEWNTQQQNRTFSATGKPRSTNPTVNRTAKKTAAVTAQRKGSPFWINPMVVVPGSRTNR</sequence>
<evidence type="ECO:0000313" key="3">
    <source>
        <dbReference type="Proteomes" id="UP000317036"/>
    </source>
</evidence>
<name>A0A559KIR6_9BACL</name>
<protein>
    <submittedName>
        <fullName evidence="2">Uncharacterized protein</fullName>
    </submittedName>
</protein>
<comment type="caution">
    <text evidence="2">The sequence shown here is derived from an EMBL/GenBank/DDBJ whole genome shotgun (WGS) entry which is preliminary data.</text>
</comment>